<reference evidence="1 2" key="1">
    <citation type="journal article" date="2012" name="Science">
        <title>The Paleozoic origin of enzymatic lignin decomposition reconstructed from 31 fungal genomes.</title>
        <authorList>
            <person name="Floudas D."/>
            <person name="Binder M."/>
            <person name="Riley R."/>
            <person name="Barry K."/>
            <person name="Blanchette R.A."/>
            <person name="Henrissat B."/>
            <person name="Martinez A.T."/>
            <person name="Otillar R."/>
            <person name="Spatafora J.W."/>
            <person name="Yadav J.S."/>
            <person name="Aerts A."/>
            <person name="Benoit I."/>
            <person name="Boyd A."/>
            <person name="Carlson A."/>
            <person name="Copeland A."/>
            <person name="Coutinho P.M."/>
            <person name="de Vries R.P."/>
            <person name="Ferreira P."/>
            <person name="Findley K."/>
            <person name="Foster B."/>
            <person name="Gaskell J."/>
            <person name="Glotzer D."/>
            <person name="Gorecki P."/>
            <person name="Heitman J."/>
            <person name="Hesse C."/>
            <person name="Hori C."/>
            <person name="Igarashi K."/>
            <person name="Jurgens J.A."/>
            <person name="Kallen N."/>
            <person name="Kersten P."/>
            <person name="Kohler A."/>
            <person name="Kuees U."/>
            <person name="Kumar T.K.A."/>
            <person name="Kuo A."/>
            <person name="LaButti K."/>
            <person name="Larrondo L.F."/>
            <person name="Lindquist E."/>
            <person name="Ling A."/>
            <person name="Lombard V."/>
            <person name="Lucas S."/>
            <person name="Lundell T."/>
            <person name="Martin R."/>
            <person name="McLaughlin D.J."/>
            <person name="Morgenstern I."/>
            <person name="Morin E."/>
            <person name="Murat C."/>
            <person name="Nagy L.G."/>
            <person name="Nolan M."/>
            <person name="Ohm R.A."/>
            <person name="Patyshakuliyeva A."/>
            <person name="Rokas A."/>
            <person name="Ruiz-Duenas F.J."/>
            <person name="Sabat G."/>
            <person name="Salamov A."/>
            <person name="Samejima M."/>
            <person name="Schmutz J."/>
            <person name="Slot J.C."/>
            <person name="St John F."/>
            <person name="Stenlid J."/>
            <person name="Sun H."/>
            <person name="Sun S."/>
            <person name="Syed K."/>
            <person name="Tsang A."/>
            <person name="Wiebenga A."/>
            <person name="Young D."/>
            <person name="Pisabarro A."/>
            <person name="Eastwood D.C."/>
            <person name="Martin F."/>
            <person name="Cullen D."/>
            <person name="Grigoriev I.V."/>
            <person name="Hibbett D.S."/>
        </authorList>
    </citation>
    <scope>NUCLEOTIDE SEQUENCE [LARGE SCALE GENOMIC DNA]</scope>
    <source>
        <strain evidence="1 2">ATCC 11539</strain>
    </source>
</reference>
<evidence type="ECO:0008006" key="3">
    <source>
        <dbReference type="Google" id="ProtNLM"/>
    </source>
</evidence>
<dbReference type="Proteomes" id="UP000030669">
    <property type="component" value="Unassembled WGS sequence"/>
</dbReference>
<accession>S7RKZ0</accession>
<dbReference type="KEGG" id="gtr:GLOTRDRAFT_129320"/>
<proteinExistence type="predicted"/>
<dbReference type="OrthoDB" id="58416at2759"/>
<name>S7RKZ0_GLOTA</name>
<sequence>MSFPLDTLPVWPGDLDAKDPFELVPQLMSLMKNTLIRGMNNIHQIAGEIGSSHPSFKDYLSYVSLFCNLMRAHFQGDSRFFKRCTESGESLEVILSGACNPDTQIFQESLERLRTIVQGYTENPEIYSAMSVRECLAFGPKMVKQMRTQIEAIRPEKLRKHFSPHAIKEMVQESMKSLGDNTQLAFLVPYIFAHHDPATSQYWPPSPEDGEAKLRAILKAYEGVWQFAPFDPITREVRLESAE</sequence>
<dbReference type="AlphaFoldDB" id="S7RKZ0"/>
<dbReference type="EMBL" id="KB469302">
    <property type="protein sequence ID" value="EPQ55015.1"/>
    <property type="molecule type" value="Genomic_DNA"/>
</dbReference>
<dbReference type="RefSeq" id="XP_007866197.1">
    <property type="nucleotide sequence ID" value="XM_007868006.1"/>
</dbReference>
<keyword evidence="2" id="KW-1185">Reference proteome</keyword>
<protein>
    <recommendedName>
        <fullName evidence="3">Hemerythrin-like domain-containing protein</fullName>
    </recommendedName>
</protein>
<dbReference type="GeneID" id="19301900"/>
<dbReference type="OMA" id="MEWFASH"/>
<evidence type="ECO:0000313" key="2">
    <source>
        <dbReference type="Proteomes" id="UP000030669"/>
    </source>
</evidence>
<dbReference type="eggNOG" id="ENOG502SQBB">
    <property type="taxonomic scope" value="Eukaryota"/>
</dbReference>
<organism evidence="1 2">
    <name type="scientific">Gloeophyllum trabeum (strain ATCC 11539 / FP-39264 / Madison 617)</name>
    <name type="common">Brown rot fungus</name>
    <dbReference type="NCBI Taxonomy" id="670483"/>
    <lineage>
        <taxon>Eukaryota</taxon>
        <taxon>Fungi</taxon>
        <taxon>Dikarya</taxon>
        <taxon>Basidiomycota</taxon>
        <taxon>Agaricomycotina</taxon>
        <taxon>Agaricomycetes</taxon>
        <taxon>Gloeophyllales</taxon>
        <taxon>Gloeophyllaceae</taxon>
        <taxon>Gloeophyllum</taxon>
    </lineage>
</organism>
<dbReference type="HOGENOM" id="CLU_1142687_0_0_1"/>
<gene>
    <name evidence="1" type="ORF">GLOTRDRAFT_129320</name>
</gene>
<evidence type="ECO:0000313" key="1">
    <source>
        <dbReference type="EMBL" id="EPQ55015.1"/>
    </source>
</evidence>